<dbReference type="SMART" id="SM00062">
    <property type="entry name" value="PBPb"/>
    <property type="match status" value="1"/>
</dbReference>
<comment type="caution">
    <text evidence="6">The sequence shown here is derived from an EMBL/GenBank/DDBJ whole genome shotgun (WGS) entry which is preliminary data.</text>
</comment>
<dbReference type="Pfam" id="PF00497">
    <property type="entry name" value="SBP_bac_3"/>
    <property type="match status" value="1"/>
</dbReference>
<name>A0ABU1FR11_9MICC</name>
<dbReference type="PROSITE" id="PS51257">
    <property type="entry name" value="PROKAR_LIPOPROTEIN"/>
    <property type="match status" value="1"/>
</dbReference>
<protein>
    <submittedName>
        <fullName evidence="6">Glutamate ABC transporter substrate-binding protein</fullName>
    </submittedName>
</protein>
<evidence type="ECO:0000313" key="7">
    <source>
        <dbReference type="Proteomes" id="UP001260872"/>
    </source>
</evidence>
<feature type="region of interest" description="Disordered" evidence="4">
    <location>
        <begin position="25"/>
        <end position="50"/>
    </location>
</feature>
<dbReference type="InterPro" id="IPR051455">
    <property type="entry name" value="Bact_solute-bind_prot3"/>
</dbReference>
<evidence type="ECO:0000259" key="5">
    <source>
        <dbReference type="SMART" id="SM00062"/>
    </source>
</evidence>
<dbReference type="InterPro" id="IPR001638">
    <property type="entry name" value="Solute-binding_3/MltF_N"/>
</dbReference>
<dbReference type="Gene3D" id="3.40.190.10">
    <property type="entry name" value="Periplasmic binding protein-like II"/>
    <property type="match status" value="2"/>
</dbReference>
<dbReference type="PANTHER" id="PTHR30085:SF6">
    <property type="entry name" value="ABC TRANSPORTER GLUTAMINE-BINDING PROTEIN GLNH"/>
    <property type="match status" value="1"/>
</dbReference>
<accession>A0ABU1FR11</accession>
<feature type="compositionally biased region" description="Low complexity" evidence="4">
    <location>
        <begin position="33"/>
        <end position="42"/>
    </location>
</feature>
<proteinExistence type="inferred from homology"/>
<evidence type="ECO:0000256" key="2">
    <source>
        <dbReference type="ARBA" id="ARBA00022448"/>
    </source>
</evidence>
<evidence type="ECO:0000256" key="4">
    <source>
        <dbReference type="SAM" id="MobiDB-lite"/>
    </source>
</evidence>
<feature type="domain" description="Solute-binding protein family 3/N-terminal" evidence="5">
    <location>
        <begin position="49"/>
        <end position="275"/>
    </location>
</feature>
<evidence type="ECO:0000256" key="1">
    <source>
        <dbReference type="ARBA" id="ARBA00010333"/>
    </source>
</evidence>
<keyword evidence="7" id="KW-1185">Reference proteome</keyword>
<organism evidence="6 7">
    <name type="scientific">Nesterenkonia flava</name>
    <dbReference type="NCBI Taxonomy" id="469799"/>
    <lineage>
        <taxon>Bacteria</taxon>
        <taxon>Bacillati</taxon>
        <taxon>Actinomycetota</taxon>
        <taxon>Actinomycetes</taxon>
        <taxon>Micrococcales</taxon>
        <taxon>Micrococcaceae</taxon>
        <taxon>Nesterenkonia</taxon>
    </lineage>
</organism>
<evidence type="ECO:0000256" key="3">
    <source>
        <dbReference type="ARBA" id="ARBA00022729"/>
    </source>
</evidence>
<keyword evidence="2" id="KW-0813">Transport</keyword>
<gene>
    <name evidence="6" type="ORF">RH857_02865</name>
</gene>
<keyword evidence="3" id="KW-0732">Signal</keyword>
<dbReference type="SUPFAM" id="SSF53850">
    <property type="entry name" value="Periplasmic binding protein-like II"/>
    <property type="match status" value="1"/>
</dbReference>
<evidence type="ECO:0000313" key="6">
    <source>
        <dbReference type="EMBL" id="MDR5711084.1"/>
    </source>
</evidence>
<dbReference type="CDD" id="cd13690">
    <property type="entry name" value="PBP2_GluB"/>
    <property type="match status" value="1"/>
</dbReference>
<sequence length="293" mass="31223">MSHPIRKALAFAAIAGLGLTACSPSDVEDSDNGTDAGTDTNGGESGGDTITVGIKYDQPGLGFREGNEAPEGFDVDVAIAVLGELGYAEEDIEWIEAPTPQREDLLESGQADMIFATYSITDERKERVDFAGPYFVAGQDILVREDETEIEGPEDLDGRNLCSVTGSTPAENVREMYGEGINLVEQSGYAECLTYLESGQVDAVTTDDIILAGLAAADQFAGQFRVVGNPFSEERYGIGLPPESGEFCEEINEAVQSLLDDGTIDELLAANTEGVEYTASEELNSNIELETCS</sequence>
<dbReference type="EMBL" id="JAVKGT010000005">
    <property type="protein sequence ID" value="MDR5711084.1"/>
    <property type="molecule type" value="Genomic_DNA"/>
</dbReference>
<dbReference type="PANTHER" id="PTHR30085">
    <property type="entry name" value="AMINO ACID ABC TRANSPORTER PERMEASE"/>
    <property type="match status" value="1"/>
</dbReference>
<dbReference type="Proteomes" id="UP001260872">
    <property type="component" value="Unassembled WGS sequence"/>
</dbReference>
<dbReference type="RefSeq" id="WP_310536470.1">
    <property type="nucleotide sequence ID" value="NZ_BAAAOC010000024.1"/>
</dbReference>
<reference evidence="7" key="1">
    <citation type="submission" date="2023-07" db="EMBL/GenBank/DDBJ databases">
        <title>Description of three actinobacteria isolated from air of manufacturing shop in a pharmaceutical factory.</title>
        <authorList>
            <person name="Zhang D.-F."/>
        </authorList>
    </citation>
    <scope>NUCLEOTIDE SEQUENCE [LARGE SCALE GENOMIC DNA]</scope>
    <source>
        <strain evidence="7">CCTCC AB 207010</strain>
    </source>
</reference>
<comment type="similarity">
    <text evidence="1">Belongs to the bacterial solute-binding protein 3 family.</text>
</comment>